<organism evidence="6 7">
    <name type="scientific">Sporothrix bragantina</name>
    <dbReference type="NCBI Taxonomy" id="671064"/>
    <lineage>
        <taxon>Eukaryota</taxon>
        <taxon>Fungi</taxon>
        <taxon>Dikarya</taxon>
        <taxon>Ascomycota</taxon>
        <taxon>Pezizomycotina</taxon>
        <taxon>Sordariomycetes</taxon>
        <taxon>Sordariomycetidae</taxon>
        <taxon>Ophiostomatales</taxon>
        <taxon>Ophiostomataceae</taxon>
        <taxon>Sporothrix</taxon>
    </lineage>
</organism>
<dbReference type="Gene3D" id="2.60.120.330">
    <property type="entry name" value="B-lactam Antibiotic, Isopenicillin N Synthase, Chain"/>
    <property type="match status" value="1"/>
</dbReference>
<evidence type="ECO:0000313" key="7">
    <source>
        <dbReference type="Proteomes" id="UP001642406"/>
    </source>
</evidence>
<evidence type="ECO:0000256" key="2">
    <source>
        <dbReference type="ARBA" id="ARBA00022723"/>
    </source>
</evidence>
<dbReference type="InterPro" id="IPR050295">
    <property type="entry name" value="Plant_2OG-oxidoreductases"/>
</dbReference>
<sequence length="392" mass="44202">MSTTVTTAPITVLANIQDPDDTKNVYYQSGGYRLSRPVLEGAQAKRTFDAIPTVDVSKIFSPDLEVRKAIAAEVGKVCEEVGFFYAANPPVSRDKMDAAMDMVKSFFRLPQEDLLKLHVDNSQGVKGYLPFAFRDGRRCRASYSFGRDYTNPEQHFVQKAPDGTVGLNQWPDETLPAFRTVLYEYYQDVFVFARQMLHIFSLALGLDETDLDDAFRFPLNDITMQYYPVQDPNEQSSIVPHADYGGFTLLYQDDIGGLEVLNANGVWVPAPPHDHAYVVNTGSYMEVLSNGRFPATVHRAFGNPRVDRFSLPFFYNPDPNVMIAPHPKLVKDGDETITPQDVSRRQIKGLMTNRPHHPFFAKLRALGLTDEELTFDLVTQPLATIEEKFGKK</sequence>
<dbReference type="PROSITE" id="PS51471">
    <property type="entry name" value="FE2OG_OXY"/>
    <property type="match status" value="1"/>
</dbReference>
<evidence type="ECO:0000256" key="4">
    <source>
        <dbReference type="RuleBase" id="RU003682"/>
    </source>
</evidence>
<dbReference type="Pfam" id="PF03171">
    <property type="entry name" value="2OG-FeII_Oxy"/>
    <property type="match status" value="1"/>
</dbReference>
<dbReference type="EMBL" id="CAWUHC010000050">
    <property type="protein sequence ID" value="CAK7224803.1"/>
    <property type="molecule type" value="Genomic_DNA"/>
</dbReference>
<keyword evidence="4" id="KW-0560">Oxidoreductase</keyword>
<dbReference type="Proteomes" id="UP001642406">
    <property type="component" value="Unassembled WGS sequence"/>
</dbReference>
<gene>
    <name evidence="6" type="ORF">SBRCBS47491_005677</name>
</gene>
<feature type="domain" description="Fe2OG dioxygenase" evidence="5">
    <location>
        <begin position="218"/>
        <end position="317"/>
    </location>
</feature>
<proteinExistence type="inferred from homology"/>
<dbReference type="PRINTS" id="PR00682">
    <property type="entry name" value="IPNSYNTHASE"/>
</dbReference>
<evidence type="ECO:0000259" key="5">
    <source>
        <dbReference type="PROSITE" id="PS51471"/>
    </source>
</evidence>
<name>A0ABP0BYM7_9PEZI</name>
<dbReference type="InterPro" id="IPR026992">
    <property type="entry name" value="DIOX_N"/>
</dbReference>
<evidence type="ECO:0000256" key="1">
    <source>
        <dbReference type="ARBA" id="ARBA00008056"/>
    </source>
</evidence>
<keyword evidence="2 4" id="KW-0479">Metal-binding</keyword>
<reference evidence="6 7" key="1">
    <citation type="submission" date="2024-01" db="EMBL/GenBank/DDBJ databases">
        <authorList>
            <person name="Allen C."/>
            <person name="Tagirdzhanova G."/>
        </authorList>
    </citation>
    <scope>NUCLEOTIDE SEQUENCE [LARGE SCALE GENOMIC DNA]</scope>
</reference>
<keyword evidence="7" id="KW-1185">Reference proteome</keyword>
<dbReference type="InterPro" id="IPR044861">
    <property type="entry name" value="IPNS-like_FE2OG_OXY"/>
</dbReference>
<dbReference type="PANTHER" id="PTHR47991">
    <property type="entry name" value="OXOGLUTARATE/IRON-DEPENDENT DIOXYGENASE"/>
    <property type="match status" value="1"/>
</dbReference>
<protein>
    <recommendedName>
        <fullName evidence="5">Fe2OG dioxygenase domain-containing protein</fullName>
    </recommendedName>
</protein>
<evidence type="ECO:0000256" key="3">
    <source>
        <dbReference type="ARBA" id="ARBA00023004"/>
    </source>
</evidence>
<keyword evidence="3 4" id="KW-0408">Iron</keyword>
<comment type="similarity">
    <text evidence="1 4">Belongs to the iron/ascorbate-dependent oxidoreductase family.</text>
</comment>
<accession>A0ABP0BYM7</accession>
<dbReference type="Pfam" id="PF14226">
    <property type="entry name" value="DIOX_N"/>
    <property type="match status" value="1"/>
</dbReference>
<evidence type="ECO:0000313" key="6">
    <source>
        <dbReference type="EMBL" id="CAK7224803.1"/>
    </source>
</evidence>
<comment type="caution">
    <text evidence="6">The sequence shown here is derived from an EMBL/GenBank/DDBJ whole genome shotgun (WGS) entry which is preliminary data.</text>
</comment>
<dbReference type="InterPro" id="IPR027443">
    <property type="entry name" value="IPNS-like_sf"/>
</dbReference>
<dbReference type="InterPro" id="IPR005123">
    <property type="entry name" value="Oxoglu/Fe-dep_dioxygenase_dom"/>
</dbReference>
<dbReference type="SUPFAM" id="SSF51197">
    <property type="entry name" value="Clavaminate synthase-like"/>
    <property type="match status" value="1"/>
</dbReference>